<reference evidence="1 2" key="1">
    <citation type="submission" date="2014-06" db="EMBL/GenBank/DDBJ databases">
        <title>Evolutionary Origins and Diversification of the Mycorrhizal Mutualists.</title>
        <authorList>
            <consortium name="DOE Joint Genome Institute"/>
            <consortium name="Mycorrhizal Genomics Consortium"/>
            <person name="Kohler A."/>
            <person name="Kuo A."/>
            <person name="Nagy L.G."/>
            <person name="Floudas D."/>
            <person name="Copeland A."/>
            <person name="Barry K.W."/>
            <person name="Cichocki N."/>
            <person name="Veneault-Fourrey C."/>
            <person name="LaButti K."/>
            <person name="Lindquist E.A."/>
            <person name="Lipzen A."/>
            <person name="Lundell T."/>
            <person name="Morin E."/>
            <person name="Murat C."/>
            <person name="Riley R."/>
            <person name="Ohm R."/>
            <person name="Sun H."/>
            <person name="Tunlid A."/>
            <person name="Henrissat B."/>
            <person name="Grigoriev I.V."/>
            <person name="Hibbett D.S."/>
            <person name="Martin F."/>
        </authorList>
    </citation>
    <scope>NUCLEOTIDE SEQUENCE [LARGE SCALE GENOMIC DNA]</scope>
    <source>
        <strain evidence="1 2">SS14</strain>
    </source>
</reference>
<dbReference type="OrthoDB" id="2506088at2759"/>
<evidence type="ECO:0000313" key="1">
    <source>
        <dbReference type="EMBL" id="KIJ44854.1"/>
    </source>
</evidence>
<sequence>LASIQTEGLGIPPLRAAYLVQYRGGLISQQLKALMPTMVFVIHDLAPNDIMDVWKVAGKVAALLWFPEIDELDAYLEELCNEIGILLDAMAIIDPTHIIQKSKFHILLHIVEDMCHFSPAILFSTE</sequence>
<feature type="non-terminal residue" evidence="1">
    <location>
        <position position="126"/>
    </location>
</feature>
<gene>
    <name evidence="1" type="ORF">M422DRAFT_82460</name>
</gene>
<keyword evidence="2" id="KW-1185">Reference proteome</keyword>
<dbReference type="HOGENOM" id="CLU_004591_3_2_1"/>
<dbReference type="Proteomes" id="UP000054279">
    <property type="component" value="Unassembled WGS sequence"/>
</dbReference>
<organism evidence="1 2">
    <name type="scientific">Sphaerobolus stellatus (strain SS14)</name>
    <dbReference type="NCBI Taxonomy" id="990650"/>
    <lineage>
        <taxon>Eukaryota</taxon>
        <taxon>Fungi</taxon>
        <taxon>Dikarya</taxon>
        <taxon>Basidiomycota</taxon>
        <taxon>Agaricomycotina</taxon>
        <taxon>Agaricomycetes</taxon>
        <taxon>Phallomycetidae</taxon>
        <taxon>Geastrales</taxon>
        <taxon>Sphaerobolaceae</taxon>
        <taxon>Sphaerobolus</taxon>
    </lineage>
</organism>
<dbReference type="EMBL" id="KN837115">
    <property type="protein sequence ID" value="KIJ44854.1"/>
    <property type="molecule type" value="Genomic_DNA"/>
</dbReference>
<name>A0A0C9VCY8_SPHS4</name>
<dbReference type="AlphaFoldDB" id="A0A0C9VCY8"/>
<feature type="non-terminal residue" evidence="1">
    <location>
        <position position="1"/>
    </location>
</feature>
<proteinExistence type="predicted"/>
<protein>
    <submittedName>
        <fullName evidence="1">Uncharacterized protein</fullName>
    </submittedName>
</protein>
<accession>A0A0C9VCY8</accession>
<evidence type="ECO:0000313" key="2">
    <source>
        <dbReference type="Proteomes" id="UP000054279"/>
    </source>
</evidence>